<evidence type="ECO:0000256" key="1">
    <source>
        <dbReference type="ARBA" id="ARBA00004651"/>
    </source>
</evidence>
<name>A0A542YGX3_9MICO</name>
<dbReference type="PROSITE" id="PS50928">
    <property type="entry name" value="ABC_TM1"/>
    <property type="match status" value="1"/>
</dbReference>
<evidence type="ECO:0000259" key="9">
    <source>
        <dbReference type="PROSITE" id="PS50928"/>
    </source>
</evidence>
<dbReference type="Gene3D" id="1.10.3720.10">
    <property type="entry name" value="MetI-like"/>
    <property type="match status" value="1"/>
</dbReference>
<keyword evidence="4" id="KW-1003">Cell membrane</keyword>
<evidence type="ECO:0000256" key="6">
    <source>
        <dbReference type="ARBA" id="ARBA00022989"/>
    </source>
</evidence>
<feature type="transmembrane region" description="Helical" evidence="8">
    <location>
        <begin position="68"/>
        <end position="92"/>
    </location>
</feature>
<evidence type="ECO:0000256" key="3">
    <source>
        <dbReference type="ARBA" id="ARBA00022448"/>
    </source>
</evidence>
<feature type="transmembrane region" description="Helical" evidence="8">
    <location>
        <begin position="12"/>
        <end position="41"/>
    </location>
</feature>
<evidence type="ECO:0000313" key="10">
    <source>
        <dbReference type="EMBL" id="TQL47281.1"/>
    </source>
</evidence>
<evidence type="ECO:0000313" key="11">
    <source>
        <dbReference type="Proteomes" id="UP000317998"/>
    </source>
</evidence>
<protein>
    <submittedName>
        <fullName evidence="10">Putative spermidine/putrescine transport system permease protein</fullName>
    </submittedName>
</protein>
<feature type="transmembrane region" description="Helical" evidence="8">
    <location>
        <begin position="259"/>
        <end position="280"/>
    </location>
</feature>
<feature type="domain" description="ABC transmembrane type-1" evidence="9">
    <location>
        <begin position="64"/>
        <end position="279"/>
    </location>
</feature>
<feature type="transmembrane region" description="Helical" evidence="8">
    <location>
        <begin position="104"/>
        <end position="126"/>
    </location>
</feature>
<proteinExistence type="inferred from homology"/>
<dbReference type="PANTHER" id="PTHR42929">
    <property type="entry name" value="INNER MEMBRANE ABC TRANSPORTER PERMEASE PROTEIN YDCU-RELATED-RELATED"/>
    <property type="match status" value="1"/>
</dbReference>
<keyword evidence="11" id="KW-1185">Reference proteome</keyword>
<evidence type="ECO:0000256" key="4">
    <source>
        <dbReference type="ARBA" id="ARBA00022475"/>
    </source>
</evidence>
<sequence>MTTAAPARRSGWALLGLAPFAVYVLLFLAIPTVLALATGFFDGEGLFTLDNIIALGSPVILDTFVSSFWVSAVTAIIGAVVGALVCYALLAARPDGLLRTVVDGLSGVLAQFGGVMLAFAFIAAIGTQGLVTRWLMDAFGIDIFENGVWLYQVPGLLPVYIYFQVPLMVITFMPAMEGLKPQWAEATATLGGTRFSFWARIAAPILAPSFFGSLLLLFANAFSSYATAAALISQGSQIVPLQIRGALISETVLGRENMAGALALGMIIVMIVVMVGYSLLQRRTERWQR</sequence>
<evidence type="ECO:0000256" key="2">
    <source>
        <dbReference type="ARBA" id="ARBA00007069"/>
    </source>
</evidence>
<dbReference type="RefSeq" id="WP_141879554.1">
    <property type="nucleotide sequence ID" value="NZ_VFOM01000001.1"/>
</dbReference>
<gene>
    <name evidence="10" type="ORF">FB562_0337</name>
</gene>
<feature type="transmembrane region" description="Helical" evidence="8">
    <location>
        <begin position="197"/>
        <end position="219"/>
    </location>
</feature>
<dbReference type="EMBL" id="VFOM01000001">
    <property type="protein sequence ID" value="TQL47281.1"/>
    <property type="molecule type" value="Genomic_DNA"/>
</dbReference>
<keyword evidence="5 8" id="KW-0812">Transmembrane</keyword>
<dbReference type="InterPro" id="IPR000515">
    <property type="entry name" value="MetI-like"/>
</dbReference>
<dbReference type="AlphaFoldDB" id="A0A542YGX3"/>
<keyword evidence="7 8" id="KW-0472">Membrane</keyword>
<dbReference type="OrthoDB" id="8404154at2"/>
<comment type="subcellular location">
    <subcellularLocation>
        <location evidence="1">Cell membrane</location>
        <topology evidence="1">Multi-pass membrane protein</topology>
    </subcellularLocation>
</comment>
<dbReference type="SUPFAM" id="SSF161098">
    <property type="entry name" value="MetI-like"/>
    <property type="match status" value="1"/>
</dbReference>
<comment type="similarity">
    <text evidence="2">Belongs to the binding-protein-dependent transport system permease family. CysTW subfamily.</text>
</comment>
<organism evidence="10 11">
    <name type="scientific">Homoserinimonas aerilata</name>
    <dbReference type="NCBI Taxonomy" id="1162970"/>
    <lineage>
        <taxon>Bacteria</taxon>
        <taxon>Bacillati</taxon>
        <taxon>Actinomycetota</taxon>
        <taxon>Actinomycetes</taxon>
        <taxon>Micrococcales</taxon>
        <taxon>Microbacteriaceae</taxon>
        <taxon>Homoserinimonas</taxon>
    </lineage>
</organism>
<dbReference type="GO" id="GO:0005886">
    <property type="term" value="C:plasma membrane"/>
    <property type="evidence" value="ECO:0007669"/>
    <property type="project" value="UniProtKB-SubCell"/>
</dbReference>
<comment type="caution">
    <text evidence="10">The sequence shown here is derived from an EMBL/GenBank/DDBJ whole genome shotgun (WGS) entry which is preliminary data.</text>
</comment>
<reference evidence="10 11" key="1">
    <citation type="submission" date="2019-06" db="EMBL/GenBank/DDBJ databases">
        <title>Sequencing the genomes of 1000 actinobacteria strains.</title>
        <authorList>
            <person name="Klenk H.-P."/>
        </authorList>
    </citation>
    <scope>NUCLEOTIDE SEQUENCE [LARGE SCALE GENOMIC DNA]</scope>
    <source>
        <strain evidence="10 11">DSM 26477</strain>
    </source>
</reference>
<dbReference type="InterPro" id="IPR035906">
    <property type="entry name" value="MetI-like_sf"/>
</dbReference>
<dbReference type="Proteomes" id="UP000317998">
    <property type="component" value="Unassembled WGS sequence"/>
</dbReference>
<dbReference type="PANTHER" id="PTHR42929:SF1">
    <property type="entry name" value="INNER MEMBRANE ABC TRANSPORTER PERMEASE PROTEIN YDCU-RELATED"/>
    <property type="match status" value="1"/>
</dbReference>
<evidence type="ECO:0000256" key="8">
    <source>
        <dbReference type="SAM" id="Phobius"/>
    </source>
</evidence>
<keyword evidence="3" id="KW-0813">Transport</keyword>
<evidence type="ECO:0000256" key="7">
    <source>
        <dbReference type="ARBA" id="ARBA00023136"/>
    </source>
</evidence>
<dbReference type="GO" id="GO:0055085">
    <property type="term" value="P:transmembrane transport"/>
    <property type="evidence" value="ECO:0007669"/>
    <property type="project" value="InterPro"/>
</dbReference>
<accession>A0A542YGX3</accession>
<feature type="transmembrane region" description="Helical" evidence="8">
    <location>
        <begin position="159"/>
        <end position="176"/>
    </location>
</feature>
<keyword evidence="6 8" id="KW-1133">Transmembrane helix</keyword>
<evidence type="ECO:0000256" key="5">
    <source>
        <dbReference type="ARBA" id="ARBA00022692"/>
    </source>
</evidence>